<proteinExistence type="predicted"/>
<dbReference type="WBParaSite" id="RSKR_0000307200.1">
    <property type="protein sequence ID" value="RSKR_0000307200.1"/>
    <property type="gene ID" value="RSKR_0000307200"/>
</dbReference>
<name>A0AC35TQQ1_9BILA</name>
<sequence>MLGMNVLEEEINICAQMYNGVIFLDTVSFKEGPASTIASDSSSNDSLMSKVNLPIKEEKLQVGQMDENKFSDDSLDNRKPSSIAYGNTIAHSAHFSSPKVNLPIKNEKSQMGHMDDKKVTVVPDSLSNIQKASSNVKPNIIACKPPPVKKDDAQLKHYDKMLHMGHMFENKITINADNSTNGQNPVIIANKHKNAQLMVFEHNGEKMNVFYDSEIDALTEKGN</sequence>
<protein>
    <submittedName>
        <fullName evidence="2">Zinc finger protein</fullName>
    </submittedName>
</protein>
<evidence type="ECO:0000313" key="1">
    <source>
        <dbReference type="Proteomes" id="UP000095286"/>
    </source>
</evidence>
<reference evidence="2" key="1">
    <citation type="submission" date="2016-11" db="UniProtKB">
        <authorList>
            <consortium name="WormBaseParasite"/>
        </authorList>
    </citation>
    <scope>IDENTIFICATION</scope>
    <source>
        <strain evidence="2">KR3021</strain>
    </source>
</reference>
<dbReference type="Proteomes" id="UP000095286">
    <property type="component" value="Unplaced"/>
</dbReference>
<organism evidence="1 2">
    <name type="scientific">Rhabditophanes sp. KR3021</name>
    <dbReference type="NCBI Taxonomy" id="114890"/>
    <lineage>
        <taxon>Eukaryota</taxon>
        <taxon>Metazoa</taxon>
        <taxon>Ecdysozoa</taxon>
        <taxon>Nematoda</taxon>
        <taxon>Chromadorea</taxon>
        <taxon>Rhabditida</taxon>
        <taxon>Tylenchina</taxon>
        <taxon>Panagrolaimomorpha</taxon>
        <taxon>Strongyloidoidea</taxon>
        <taxon>Alloionematidae</taxon>
        <taxon>Rhabditophanes</taxon>
    </lineage>
</organism>
<accession>A0AC35TQQ1</accession>
<evidence type="ECO:0000313" key="2">
    <source>
        <dbReference type="WBParaSite" id="RSKR_0000307200.1"/>
    </source>
</evidence>